<gene>
    <name evidence="1" type="ORF">ACOLOM_LOCUS6491</name>
</gene>
<proteinExistence type="predicted"/>
<reference evidence="1" key="1">
    <citation type="submission" date="2021-06" db="EMBL/GenBank/DDBJ databases">
        <authorList>
            <person name="Kallberg Y."/>
            <person name="Tangrot J."/>
            <person name="Rosling A."/>
        </authorList>
    </citation>
    <scope>NUCLEOTIDE SEQUENCE</scope>
    <source>
        <strain evidence="1">CL356</strain>
    </source>
</reference>
<accession>A0ACA9MJ23</accession>
<protein>
    <submittedName>
        <fullName evidence="1">4202_t:CDS:1</fullName>
    </submittedName>
</protein>
<sequence length="372" mass="43574">MQAYVDELPVVQPPDEVQEDGERMSEQYRKLSDAYKNYEQSRTEASTSSSVLELQAWHDSQPRAEYLRTLEPSKISTFFLPVSRRILIYRDKNHLEDHQQYKSSGRDFSEVATALVAQVGRVREQAHRFSSSDFISKAHEHQRFEAEHPSMEPVTYMDFFTVKPSSTVVLGTKRETEVLTRALKRIADGKVPVESSSVPDRKEALRLERRFQFVLLSSPPILHLTREEVTRGSRGMPRERMQPIMDRVPPEYRRLLGDVLIAYWSEESTRSTGEACLLLTHRPEDEVLHILRDIYNKWDFENNCALHKGVKRIWYRPLGKIWLVWERGKMRCAALKSMIQKLEIWAMNRRRYLPNNDPNGYEDHARLETLAN</sequence>
<dbReference type="Proteomes" id="UP000789525">
    <property type="component" value="Unassembled WGS sequence"/>
</dbReference>
<evidence type="ECO:0000313" key="2">
    <source>
        <dbReference type="Proteomes" id="UP000789525"/>
    </source>
</evidence>
<organism evidence="1 2">
    <name type="scientific">Acaulospora colombiana</name>
    <dbReference type="NCBI Taxonomy" id="27376"/>
    <lineage>
        <taxon>Eukaryota</taxon>
        <taxon>Fungi</taxon>
        <taxon>Fungi incertae sedis</taxon>
        <taxon>Mucoromycota</taxon>
        <taxon>Glomeromycotina</taxon>
        <taxon>Glomeromycetes</taxon>
        <taxon>Diversisporales</taxon>
        <taxon>Acaulosporaceae</taxon>
        <taxon>Acaulospora</taxon>
    </lineage>
</organism>
<comment type="caution">
    <text evidence="1">The sequence shown here is derived from an EMBL/GenBank/DDBJ whole genome shotgun (WGS) entry which is preliminary data.</text>
</comment>
<evidence type="ECO:0000313" key="1">
    <source>
        <dbReference type="EMBL" id="CAG8595691.1"/>
    </source>
</evidence>
<keyword evidence="2" id="KW-1185">Reference proteome</keyword>
<name>A0ACA9MJ23_9GLOM</name>
<dbReference type="EMBL" id="CAJVPT010013431">
    <property type="protein sequence ID" value="CAG8595691.1"/>
    <property type="molecule type" value="Genomic_DNA"/>
</dbReference>